<dbReference type="PANTHER" id="PTHR33449">
    <property type="entry name" value="NUCLEOID-ASSOCIATED PROTEIN YBAB"/>
    <property type="match status" value="1"/>
</dbReference>
<comment type="similarity">
    <text evidence="2">Belongs to the YbaB/EbfC family.</text>
</comment>
<accession>A0A6J4VI28</accession>
<dbReference type="Pfam" id="PF02575">
    <property type="entry name" value="YbaB_DNA_bd"/>
    <property type="match status" value="1"/>
</dbReference>
<comment type="subcellular location">
    <subcellularLocation>
        <location evidence="2">Cytoplasm</location>
        <location evidence="2">Nucleoid</location>
    </subcellularLocation>
</comment>
<name>A0A6J4VI28_9BACT</name>
<evidence type="ECO:0000256" key="2">
    <source>
        <dbReference type="HAMAP-Rule" id="MF_00274"/>
    </source>
</evidence>
<dbReference type="Gene3D" id="3.30.1310.10">
    <property type="entry name" value="Nucleoid-associated protein YbaB-like domain"/>
    <property type="match status" value="1"/>
</dbReference>
<dbReference type="GO" id="GO:0003677">
    <property type="term" value="F:DNA binding"/>
    <property type="evidence" value="ECO:0007669"/>
    <property type="project" value="UniProtKB-UniRule"/>
</dbReference>
<dbReference type="PANTHER" id="PTHR33449:SF1">
    <property type="entry name" value="NUCLEOID-ASSOCIATED PROTEIN YBAB"/>
    <property type="match status" value="1"/>
</dbReference>
<comment type="function">
    <text evidence="2">Binds to DNA and alters its conformation. May be involved in regulation of gene expression, nucleoid organization and DNA protection.</text>
</comment>
<dbReference type="NCBIfam" id="TIGR00103">
    <property type="entry name" value="DNA_YbaB_EbfC"/>
    <property type="match status" value="1"/>
</dbReference>
<comment type="subunit">
    <text evidence="2">Homodimer.</text>
</comment>
<reference evidence="3" key="1">
    <citation type="submission" date="2020-02" db="EMBL/GenBank/DDBJ databases">
        <authorList>
            <person name="Meier V. D."/>
        </authorList>
    </citation>
    <scope>NUCLEOTIDE SEQUENCE</scope>
    <source>
        <strain evidence="3">AVDCRST_MAG18</strain>
    </source>
</reference>
<dbReference type="InterPro" id="IPR036894">
    <property type="entry name" value="YbaB-like_sf"/>
</dbReference>
<dbReference type="HAMAP" id="MF_00274">
    <property type="entry name" value="DNA_YbaB_EbfC"/>
    <property type="match status" value="1"/>
</dbReference>
<keyword evidence="1 2" id="KW-0238">DNA-binding</keyword>
<sequence>MQPNMRAMQQMQTRMAKIQEELGQTTVTGNAGGDAVTVEVTGLKELKAIKLSPEVVDPEDVETLEDLLVVAVKQAMDKAEELAGQKFGALTGGMKIPGLF</sequence>
<evidence type="ECO:0000313" key="3">
    <source>
        <dbReference type="EMBL" id="CAA9574335.1"/>
    </source>
</evidence>
<dbReference type="EMBL" id="CADCWN010000179">
    <property type="protein sequence ID" value="CAA9574335.1"/>
    <property type="molecule type" value="Genomic_DNA"/>
</dbReference>
<keyword evidence="2" id="KW-0963">Cytoplasm</keyword>
<organism evidence="3">
    <name type="scientific">uncultured Thermomicrobiales bacterium</name>
    <dbReference type="NCBI Taxonomy" id="1645740"/>
    <lineage>
        <taxon>Bacteria</taxon>
        <taxon>Pseudomonadati</taxon>
        <taxon>Thermomicrobiota</taxon>
        <taxon>Thermomicrobia</taxon>
        <taxon>Thermomicrobiales</taxon>
        <taxon>environmental samples</taxon>
    </lineage>
</organism>
<dbReference type="AlphaFoldDB" id="A0A6J4VI28"/>
<evidence type="ECO:0000256" key="1">
    <source>
        <dbReference type="ARBA" id="ARBA00023125"/>
    </source>
</evidence>
<dbReference type="PIRSF" id="PIRSF004555">
    <property type="entry name" value="UCP004555"/>
    <property type="match status" value="1"/>
</dbReference>
<dbReference type="GO" id="GO:0043590">
    <property type="term" value="C:bacterial nucleoid"/>
    <property type="evidence" value="ECO:0007669"/>
    <property type="project" value="UniProtKB-UniRule"/>
</dbReference>
<proteinExistence type="inferred from homology"/>
<gene>
    <name evidence="3" type="ORF">AVDCRST_MAG18-2360</name>
</gene>
<dbReference type="InterPro" id="IPR004401">
    <property type="entry name" value="YbaB/EbfC"/>
</dbReference>
<dbReference type="SUPFAM" id="SSF82607">
    <property type="entry name" value="YbaB-like"/>
    <property type="match status" value="1"/>
</dbReference>
<dbReference type="GO" id="GO:0005829">
    <property type="term" value="C:cytosol"/>
    <property type="evidence" value="ECO:0007669"/>
    <property type="project" value="TreeGrafter"/>
</dbReference>
<protein>
    <recommendedName>
        <fullName evidence="2">Nucleoid-associated protein AVDCRST_MAG18-2360</fullName>
    </recommendedName>
</protein>